<organism evidence="6 7">
    <name type="scientific">Undibacterium fentianense</name>
    <dbReference type="NCBI Taxonomy" id="2828728"/>
    <lineage>
        <taxon>Bacteria</taxon>
        <taxon>Pseudomonadati</taxon>
        <taxon>Pseudomonadota</taxon>
        <taxon>Betaproteobacteria</taxon>
        <taxon>Burkholderiales</taxon>
        <taxon>Oxalobacteraceae</taxon>
        <taxon>Undibacterium</taxon>
    </lineage>
</organism>
<reference evidence="6" key="1">
    <citation type="submission" date="2021-04" db="EMBL/GenBank/DDBJ databases">
        <title>novel species isolated from subtropical streams in China.</title>
        <authorList>
            <person name="Lu H."/>
        </authorList>
    </citation>
    <scope>NUCLEOTIDE SEQUENCE</scope>
    <source>
        <strain evidence="6">FT137W</strain>
    </source>
</reference>
<proteinExistence type="predicted"/>
<dbReference type="InterPro" id="IPR035902">
    <property type="entry name" value="Nuc_phospho_transferase"/>
</dbReference>
<dbReference type="InterPro" id="IPR000312">
    <property type="entry name" value="Glycosyl_Trfase_fam3"/>
</dbReference>
<keyword evidence="1" id="KW-0328">Glycosyltransferase</keyword>
<name>A0A941E250_9BURK</name>
<dbReference type="GO" id="GO:0003677">
    <property type="term" value="F:DNA binding"/>
    <property type="evidence" value="ECO:0007669"/>
    <property type="project" value="UniProtKB-KW"/>
</dbReference>
<keyword evidence="2" id="KW-0808">Transferase</keyword>
<keyword evidence="3" id="KW-0822">Tryptophan biosynthesis</keyword>
<accession>A0A941E250</accession>
<comment type="caution">
    <text evidence="6">The sequence shown here is derived from an EMBL/GenBank/DDBJ whole genome shotgun (WGS) entry which is preliminary data.</text>
</comment>
<dbReference type="PANTHER" id="PTHR43285">
    <property type="entry name" value="ANTHRANILATE PHOSPHORIBOSYLTRANSFERASE"/>
    <property type="match status" value="1"/>
</dbReference>
<dbReference type="Gene3D" id="3.40.1030.10">
    <property type="entry name" value="Nucleoside phosphorylase/phosphoribosyltransferase catalytic domain"/>
    <property type="match status" value="1"/>
</dbReference>
<dbReference type="Gene3D" id="1.20.970.10">
    <property type="entry name" value="Transferase, Pyrimidine Nucleoside Phosphorylase, Chain C"/>
    <property type="match status" value="1"/>
</dbReference>
<feature type="domain" description="Glycosyl transferase family 3" evidence="4">
    <location>
        <begin position="109"/>
        <end position="304"/>
    </location>
</feature>
<dbReference type="InterPro" id="IPR036320">
    <property type="entry name" value="Glycosyl_Trfase_fam3_N_dom_sf"/>
</dbReference>
<sequence length="328" mass="36095">MKNTQDQLSLQPFIAASYIKEIGRGKDGARDLSRHDARHLYCAMLDGRVNDLEMGGILLAMRIKGESIEEIAGFLDAAHASMPVINAPLNSEYAPIIIPSYNGARKRPNLTPLLAVLLANSGAPVLVHGLTEDPGRVTSAEIFTELQIDAASTVDQVDTKLNTTRLAFMPLKALSPAIYRILMMRRILGVRNSTHTIVKILQPFAQPALRLSSYTHPEYQAMLDCYFQQIAPPEDGAVVLSRGTEGEVVASTGRAQRMDAYFRGQREILLEASSQLIAESVNLPEGVGAEHTARWIKSVLDGKIEIPENIRQQHMLCLALARRVKQCC</sequence>
<dbReference type="RefSeq" id="WP_212674729.1">
    <property type="nucleotide sequence ID" value="NZ_JAGSPJ010000002.1"/>
</dbReference>
<evidence type="ECO:0000259" key="4">
    <source>
        <dbReference type="Pfam" id="PF00591"/>
    </source>
</evidence>
<dbReference type="InterPro" id="IPR005940">
    <property type="entry name" value="Anthranilate_Pribosyl_Tfrase"/>
</dbReference>
<dbReference type="Pfam" id="PF00591">
    <property type="entry name" value="Glycos_transf_3"/>
    <property type="match status" value="1"/>
</dbReference>
<evidence type="ECO:0000256" key="2">
    <source>
        <dbReference type="ARBA" id="ARBA00022679"/>
    </source>
</evidence>
<evidence type="ECO:0000256" key="3">
    <source>
        <dbReference type="ARBA" id="ARBA00022822"/>
    </source>
</evidence>
<dbReference type="GO" id="GO:0004048">
    <property type="term" value="F:anthranilate phosphoribosyltransferase activity"/>
    <property type="evidence" value="ECO:0007669"/>
    <property type="project" value="InterPro"/>
</dbReference>
<evidence type="ECO:0000259" key="5">
    <source>
        <dbReference type="Pfam" id="PF02885"/>
    </source>
</evidence>
<dbReference type="GO" id="GO:0005829">
    <property type="term" value="C:cytosol"/>
    <property type="evidence" value="ECO:0007669"/>
    <property type="project" value="TreeGrafter"/>
</dbReference>
<dbReference type="NCBIfam" id="NF006005">
    <property type="entry name" value="PRK08136.1"/>
    <property type="match status" value="1"/>
</dbReference>
<keyword evidence="3" id="KW-0028">Amino-acid biosynthesis</keyword>
<dbReference type="InterPro" id="IPR017459">
    <property type="entry name" value="Glycosyl_Trfase_fam3_N_dom"/>
</dbReference>
<dbReference type="SUPFAM" id="SSF47648">
    <property type="entry name" value="Nucleoside phosphorylase/phosphoribosyltransferase N-terminal domain"/>
    <property type="match status" value="1"/>
</dbReference>
<dbReference type="PANTHER" id="PTHR43285:SF4">
    <property type="entry name" value="TRANSFERASE"/>
    <property type="match status" value="1"/>
</dbReference>
<keyword evidence="6" id="KW-0238">DNA-binding</keyword>
<protein>
    <submittedName>
        <fullName evidence="6">DNA-binding protein YbiB</fullName>
    </submittedName>
</protein>
<dbReference type="SUPFAM" id="SSF52418">
    <property type="entry name" value="Nucleoside phosphorylase/phosphoribosyltransferase catalytic domain"/>
    <property type="match status" value="1"/>
</dbReference>
<dbReference type="AlphaFoldDB" id="A0A941E250"/>
<dbReference type="EMBL" id="JAGSPJ010000002">
    <property type="protein sequence ID" value="MBR7799586.1"/>
    <property type="molecule type" value="Genomic_DNA"/>
</dbReference>
<dbReference type="Proteomes" id="UP000678545">
    <property type="component" value="Unassembled WGS sequence"/>
</dbReference>
<keyword evidence="7" id="KW-1185">Reference proteome</keyword>
<feature type="domain" description="Glycosyl transferase family 3 N-terminal" evidence="5">
    <location>
        <begin position="17"/>
        <end position="81"/>
    </location>
</feature>
<dbReference type="GO" id="GO:0000162">
    <property type="term" value="P:L-tryptophan biosynthetic process"/>
    <property type="evidence" value="ECO:0007669"/>
    <property type="project" value="UniProtKB-KW"/>
</dbReference>
<evidence type="ECO:0000313" key="7">
    <source>
        <dbReference type="Proteomes" id="UP000678545"/>
    </source>
</evidence>
<dbReference type="Pfam" id="PF02885">
    <property type="entry name" value="Glycos_trans_3N"/>
    <property type="match status" value="1"/>
</dbReference>
<keyword evidence="3" id="KW-0057">Aromatic amino acid biosynthesis</keyword>
<gene>
    <name evidence="6" type="primary">ybiB</name>
    <name evidence="6" type="ORF">KDM90_06210</name>
</gene>
<evidence type="ECO:0000256" key="1">
    <source>
        <dbReference type="ARBA" id="ARBA00022676"/>
    </source>
</evidence>
<evidence type="ECO:0000313" key="6">
    <source>
        <dbReference type="EMBL" id="MBR7799586.1"/>
    </source>
</evidence>